<evidence type="ECO:0000256" key="1">
    <source>
        <dbReference type="SAM" id="MobiDB-lite"/>
    </source>
</evidence>
<dbReference type="Proteomes" id="UP001066276">
    <property type="component" value="Chromosome 11"/>
</dbReference>
<sequence>MFYAGAASPVSHSGRVCPTWAWPRVFFILGVLVCPPGPPPTVVVAQSSASNCCAIWAPWAPLCTSAARPRRVPDSRGAFPSAPCQESNTQHSPCWGASDLGTCRCSWQVSSVSSASSVPGSLILPRVGARLNFSPRLPSAGQAAGSSRRQRNQDPHSRVRNGFRGSPARPLRLPPQCNRGLPRGKAPGSRINCRPLRSKRIKRAPSLVARPRPPCYNVS</sequence>
<comment type="caution">
    <text evidence="2">The sequence shown here is derived from an EMBL/GenBank/DDBJ whole genome shotgun (WGS) entry which is preliminary data.</text>
</comment>
<evidence type="ECO:0000313" key="3">
    <source>
        <dbReference type="Proteomes" id="UP001066276"/>
    </source>
</evidence>
<accession>A0AAV7LRT7</accession>
<organism evidence="2 3">
    <name type="scientific">Pleurodeles waltl</name>
    <name type="common">Iberian ribbed newt</name>
    <dbReference type="NCBI Taxonomy" id="8319"/>
    <lineage>
        <taxon>Eukaryota</taxon>
        <taxon>Metazoa</taxon>
        <taxon>Chordata</taxon>
        <taxon>Craniata</taxon>
        <taxon>Vertebrata</taxon>
        <taxon>Euteleostomi</taxon>
        <taxon>Amphibia</taxon>
        <taxon>Batrachia</taxon>
        <taxon>Caudata</taxon>
        <taxon>Salamandroidea</taxon>
        <taxon>Salamandridae</taxon>
        <taxon>Pleurodelinae</taxon>
        <taxon>Pleurodeles</taxon>
    </lineage>
</organism>
<name>A0AAV7LRT7_PLEWA</name>
<evidence type="ECO:0000313" key="2">
    <source>
        <dbReference type="EMBL" id="KAJ1092208.1"/>
    </source>
</evidence>
<dbReference type="EMBL" id="JANPWB010000015">
    <property type="protein sequence ID" value="KAJ1092208.1"/>
    <property type="molecule type" value="Genomic_DNA"/>
</dbReference>
<evidence type="ECO:0008006" key="4">
    <source>
        <dbReference type="Google" id="ProtNLM"/>
    </source>
</evidence>
<feature type="region of interest" description="Disordered" evidence="1">
    <location>
        <begin position="135"/>
        <end position="219"/>
    </location>
</feature>
<protein>
    <recommendedName>
        <fullName evidence="4">Secreted protein</fullName>
    </recommendedName>
</protein>
<proteinExistence type="predicted"/>
<dbReference type="AlphaFoldDB" id="A0AAV7LRT7"/>
<keyword evidence="3" id="KW-1185">Reference proteome</keyword>
<reference evidence="2" key="1">
    <citation type="journal article" date="2022" name="bioRxiv">
        <title>Sequencing and chromosome-scale assembly of the giantPleurodeles waltlgenome.</title>
        <authorList>
            <person name="Brown T."/>
            <person name="Elewa A."/>
            <person name="Iarovenko S."/>
            <person name="Subramanian E."/>
            <person name="Araus A.J."/>
            <person name="Petzold A."/>
            <person name="Susuki M."/>
            <person name="Suzuki K.-i.T."/>
            <person name="Hayashi T."/>
            <person name="Toyoda A."/>
            <person name="Oliveira C."/>
            <person name="Osipova E."/>
            <person name="Leigh N.D."/>
            <person name="Simon A."/>
            <person name="Yun M.H."/>
        </authorList>
    </citation>
    <scope>NUCLEOTIDE SEQUENCE</scope>
    <source>
        <strain evidence="2">20211129_DDA</strain>
        <tissue evidence="2">Liver</tissue>
    </source>
</reference>
<gene>
    <name evidence="2" type="ORF">NDU88_005320</name>
</gene>